<evidence type="ECO:0000256" key="6">
    <source>
        <dbReference type="ARBA" id="ARBA00023274"/>
    </source>
</evidence>
<keyword evidence="10" id="KW-0150">Chloroplast</keyword>
<dbReference type="PANTHER" id="PTHR10744">
    <property type="entry name" value="40S RIBOSOMAL PROTEIN S11 FAMILY MEMBER"/>
    <property type="match status" value="1"/>
</dbReference>
<gene>
    <name evidence="8 10" type="primary">rps17</name>
</gene>
<protein>
    <recommendedName>
        <fullName evidence="7 8">Small ribosomal subunit protein uS17c</fullName>
    </recommendedName>
</protein>
<keyword evidence="6 8" id="KW-0687">Ribonucleoprotein</keyword>
<dbReference type="SUPFAM" id="SSF50249">
    <property type="entry name" value="Nucleic acid-binding proteins"/>
    <property type="match status" value="1"/>
</dbReference>
<dbReference type="GO" id="GO:0009507">
    <property type="term" value="C:chloroplast"/>
    <property type="evidence" value="ECO:0007669"/>
    <property type="project" value="UniProtKB-SubCell"/>
</dbReference>
<keyword evidence="4 8" id="KW-0694">RNA-binding</keyword>
<evidence type="ECO:0000313" key="10">
    <source>
        <dbReference type="EMBL" id="AOW70709.1"/>
    </source>
</evidence>
<proteinExistence type="inferred from homology"/>
<name>A0A1D8RDA6_9STRA</name>
<comment type="subcellular location">
    <subcellularLocation>
        <location evidence="8">Plastid</location>
        <location evidence="8">Chloroplast</location>
    </subcellularLocation>
</comment>
<keyword evidence="10" id="KW-0934">Plastid</keyword>
<dbReference type="InterPro" id="IPR012340">
    <property type="entry name" value="NA-bd_OB-fold"/>
</dbReference>
<evidence type="ECO:0000256" key="9">
    <source>
        <dbReference type="RuleBase" id="RU003872"/>
    </source>
</evidence>
<organism evidence="10">
    <name type="scientific">Monodopsis sp. MarTras21</name>
    <dbReference type="NCBI Taxonomy" id="1745953"/>
    <lineage>
        <taxon>Eukaryota</taxon>
        <taxon>Sar</taxon>
        <taxon>Stramenopiles</taxon>
        <taxon>Ochrophyta</taxon>
        <taxon>Eustigmatophyceae</taxon>
        <taxon>Eustigmatales</taxon>
        <taxon>Monodopsidaceae</taxon>
        <taxon>Monodopsis</taxon>
    </lineage>
</organism>
<accession>A0A1D8RDA6</accession>
<dbReference type="CDD" id="cd00364">
    <property type="entry name" value="Ribosomal_uS17"/>
    <property type="match status" value="1"/>
</dbReference>
<dbReference type="AlphaFoldDB" id="A0A1D8RDA6"/>
<dbReference type="GO" id="GO:0019843">
    <property type="term" value="F:rRNA binding"/>
    <property type="evidence" value="ECO:0007669"/>
    <property type="project" value="UniProtKB-UniRule"/>
</dbReference>
<comment type="subunit">
    <text evidence="8">Part of the 30S ribosomal subunit.</text>
</comment>
<comment type="similarity">
    <text evidence="2 8 9">Belongs to the universal ribosomal protein uS17 family.</text>
</comment>
<dbReference type="PROSITE" id="PS00056">
    <property type="entry name" value="RIBOSOMAL_S17"/>
    <property type="match status" value="1"/>
</dbReference>
<dbReference type="Pfam" id="PF00366">
    <property type="entry name" value="Ribosomal_S17"/>
    <property type="match status" value="1"/>
</dbReference>
<evidence type="ECO:0000256" key="3">
    <source>
        <dbReference type="ARBA" id="ARBA00022730"/>
    </source>
</evidence>
<dbReference type="EMBL" id="KX839260">
    <property type="protein sequence ID" value="AOW70709.1"/>
    <property type="molecule type" value="Genomic_DNA"/>
</dbReference>
<reference evidence="10" key="1">
    <citation type="submission" date="2016-09" db="EMBL/GenBank/DDBJ databases">
        <title>The plastid genome of some eustigmatophyte algae harbours a bacteria-derived six-gene cluster for biosynthesis of a novel secondary metabolite.</title>
        <authorList>
            <person name="Yurchenko T."/>
            <person name="Sevcikova T."/>
            <person name="Strnad H."/>
            <person name="Butenko A."/>
            <person name="Elias M."/>
        </authorList>
    </citation>
    <scope>NUCLEOTIDE SEQUENCE</scope>
</reference>
<evidence type="ECO:0000256" key="8">
    <source>
        <dbReference type="HAMAP-Rule" id="MF_01345"/>
    </source>
</evidence>
<keyword evidence="5 8" id="KW-0689">Ribosomal protein</keyword>
<dbReference type="PRINTS" id="PR00973">
    <property type="entry name" value="RIBOSOMALS17"/>
</dbReference>
<evidence type="ECO:0000256" key="5">
    <source>
        <dbReference type="ARBA" id="ARBA00022980"/>
    </source>
</evidence>
<evidence type="ECO:0000256" key="7">
    <source>
        <dbReference type="ARBA" id="ARBA00035251"/>
    </source>
</evidence>
<evidence type="ECO:0000256" key="4">
    <source>
        <dbReference type="ARBA" id="ARBA00022884"/>
    </source>
</evidence>
<dbReference type="NCBIfam" id="TIGR03635">
    <property type="entry name" value="uS17_bact"/>
    <property type="match status" value="1"/>
</dbReference>
<evidence type="ECO:0000256" key="2">
    <source>
        <dbReference type="ARBA" id="ARBA00010254"/>
    </source>
</evidence>
<geneLocation type="chloroplast" evidence="10"/>
<keyword evidence="3 8" id="KW-0699">rRNA-binding</keyword>
<dbReference type="GO" id="GO:0003735">
    <property type="term" value="F:structural constituent of ribosome"/>
    <property type="evidence" value="ECO:0007669"/>
    <property type="project" value="InterPro"/>
</dbReference>
<comment type="function">
    <text evidence="1 8">One of the primary rRNA binding proteins, it binds specifically to the 5'-end of 16S ribosomal RNA.</text>
</comment>
<dbReference type="InterPro" id="IPR019984">
    <property type="entry name" value="Ribosomal_uS17_bact/chlr"/>
</dbReference>
<dbReference type="GO" id="GO:0006412">
    <property type="term" value="P:translation"/>
    <property type="evidence" value="ECO:0007669"/>
    <property type="project" value="UniProtKB-UniRule"/>
</dbReference>
<dbReference type="Gene3D" id="2.40.50.140">
    <property type="entry name" value="Nucleic acid-binding proteins"/>
    <property type="match status" value="1"/>
</dbReference>
<sequence length="87" mass="9972">MGLKEKFGIVVSTKMQKTIVVLVENKFRHPRYAKTMTKTKRYLVHDEDNAAKLGDKIIITQTRPLSKNKSWKLERILLNSNVGATNS</sequence>
<dbReference type="HAMAP" id="MF_01345_B">
    <property type="entry name" value="Ribosomal_uS17_B"/>
    <property type="match status" value="1"/>
</dbReference>
<dbReference type="GO" id="GO:0022627">
    <property type="term" value="C:cytosolic small ribosomal subunit"/>
    <property type="evidence" value="ECO:0007669"/>
    <property type="project" value="TreeGrafter"/>
</dbReference>
<dbReference type="NCBIfam" id="NF004123">
    <property type="entry name" value="PRK05610.1"/>
    <property type="match status" value="1"/>
</dbReference>
<dbReference type="InterPro" id="IPR000266">
    <property type="entry name" value="Ribosomal_uS17"/>
</dbReference>
<evidence type="ECO:0000256" key="1">
    <source>
        <dbReference type="ARBA" id="ARBA00002932"/>
    </source>
</evidence>
<dbReference type="InterPro" id="IPR019979">
    <property type="entry name" value="Ribosomal_uS17_CS"/>
</dbReference>
<dbReference type="PANTHER" id="PTHR10744:SF1">
    <property type="entry name" value="SMALL RIBOSOMAL SUBUNIT PROTEIN US17M"/>
    <property type="match status" value="1"/>
</dbReference>